<evidence type="ECO:0000313" key="1">
    <source>
        <dbReference type="EMBL" id="MBD2504327.1"/>
    </source>
</evidence>
<evidence type="ECO:0008006" key="3">
    <source>
        <dbReference type="Google" id="ProtNLM"/>
    </source>
</evidence>
<evidence type="ECO:0000313" key="2">
    <source>
        <dbReference type="Proteomes" id="UP000661112"/>
    </source>
</evidence>
<protein>
    <recommendedName>
        <fullName evidence="3">Phage protein</fullName>
    </recommendedName>
</protein>
<reference evidence="1 2" key="1">
    <citation type="journal article" date="2020" name="ISME J.">
        <title>Comparative genomics reveals insights into cyanobacterial evolution and habitat adaptation.</title>
        <authorList>
            <person name="Chen M.Y."/>
            <person name="Teng W.K."/>
            <person name="Zhao L."/>
            <person name="Hu C.X."/>
            <person name="Zhou Y.K."/>
            <person name="Han B.P."/>
            <person name="Song L.R."/>
            <person name="Shu W.S."/>
        </authorList>
    </citation>
    <scope>NUCLEOTIDE SEQUENCE [LARGE SCALE GENOMIC DNA]</scope>
    <source>
        <strain evidence="1 2">FACHB-119</strain>
    </source>
</reference>
<comment type="caution">
    <text evidence="1">The sequence shown here is derived from an EMBL/GenBank/DDBJ whole genome shotgun (WGS) entry which is preliminary data.</text>
</comment>
<dbReference type="EMBL" id="JACJSG010000048">
    <property type="protein sequence ID" value="MBD2504327.1"/>
    <property type="molecule type" value="Genomic_DNA"/>
</dbReference>
<sequence>MREKEVILTPQEIELAHQELLDFIEGEDYDEYENEVDSYDAGFGYYASLVADGQLSPNDPNYPY</sequence>
<gene>
    <name evidence="1" type="ORF">H6G83_27590</name>
</gene>
<proteinExistence type="predicted"/>
<dbReference type="Proteomes" id="UP000661112">
    <property type="component" value="Unassembled WGS sequence"/>
</dbReference>
<keyword evidence="2" id="KW-1185">Reference proteome</keyword>
<name>A0ABR8DBP0_9NOST</name>
<organism evidence="1 2">
    <name type="scientific">Anabaena azotica FACHB-119</name>
    <dbReference type="NCBI Taxonomy" id="947527"/>
    <lineage>
        <taxon>Bacteria</taxon>
        <taxon>Bacillati</taxon>
        <taxon>Cyanobacteriota</taxon>
        <taxon>Cyanophyceae</taxon>
        <taxon>Nostocales</taxon>
        <taxon>Nostocaceae</taxon>
        <taxon>Anabaena</taxon>
        <taxon>Anabaena azotica</taxon>
    </lineage>
</organism>
<accession>A0ABR8DBP0</accession>